<dbReference type="InterPro" id="IPR047057">
    <property type="entry name" value="MerR_fam"/>
</dbReference>
<name>A0A285CKM4_9RHOB</name>
<evidence type="ECO:0000313" key="6">
    <source>
        <dbReference type="Proteomes" id="UP000219467"/>
    </source>
</evidence>
<feature type="region of interest" description="Disordered" evidence="3">
    <location>
        <begin position="85"/>
        <end position="254"/>
    </location>
</feature>
<dbReference type="RefSeq" id="WP_097029035.1">
    <property type="nucleotide sequence ID" value="NZ_OAOQ01000001.1"/>
</dbReference>
<keyword evidence="1" id="KW-0238">DNA-binding</keyword>
<dbReference type="PROSITE" id="PS50937">
    <property type="entry name" value="HTH_MERR_2"/>
    <property type="match status" value="1"/>
</dbReference>
<reference evidence="6" key="1">
    <citation type="submission" date="2017-08" db="EMBL/GenBank/DDBJ databases">
        <authorList>
            <person name="Varghese N."/>
            <person name="Submissions S."/>
        </authorList>
    </citation>
    <scope>NUCLEOTIDE SEQUENCE [LARGE SCALE GENOMIC DNA]</scope>
    <source>
        <strain evidence="6">JA234</strain>
    </source>
</reference>
<proteinExistence type="predicted"/>
<dbReference type="Proteomes" id="UP000219467">
    <property type="component" value="Unassembled WGS sequence"/>
</dbReference>
<feature type="domain" description="HTH merR-type" evidence="4">
    <location>
        <begin position="10"/>
        <end position="78"/>
    </location>
</feature>
<dbReference type="PANTHER" id="PTHR30204">
    <property type="entry name" value="REDOX-CYCLING DRUG-SENSING TRANSCRIPTIONAL ACTIVATOR SOXR"/>
    <property type="match status" value="1"/>
</dbReference>
<dbReference type="GO" id="GO:0003677">
    <property type="term" value="F:DNA binding"/>
    <property type="evidence" value="ECO:0007669"/>
    <property type="project" value="UniProtKB-KW"/>
</dbReference>
<dbReference type="InterPro" id="IPR009061">
    <property type="entry name" value="DNA-bd_dom_put_sf"/>
</dbReference>
<protein>
    <submittedName>
        <fullName evidence="5">MerR-like DNA binding protein</fullName>
    </submittedName>
</protein>
<gene>
    <name evidence="5" type="ORF">SAMN05878503_101213</name>
</gene>
<evidence type="ECO:0000256" key="1">
    <source>
        <dbReference type="ARBA" id="ARBA00023125"/>
    </source>
</evidence>
<feature type="compositionally biased region" description="Low complexity" evidence="3">
    <location>
        <begin position="181"/>
        <end position="213"/>
    </location>
</feature>
<evidence type="ECO:0000313" key="5">
    <source>
        <dbReference type="EMBL" id="SNX67576.1"/>
    </source>
</evidence>
<dbReference type="EMBL" id="OAOQ01000001">
    <property type="protein sequence ID" value="SNX67576.1"/>
    <property type="molecule type" value="Genomic_DNA"/>
</dbReference>
<evidence type="ECO:0000256" key="2">
    <source>
        <dbReference type="SAM" id="Coils"/>
    </source>
</evidence>
<dbReference type="PANTHER" id="PTHR30204:SF15">
    <property type="entry name" value="BLL5018 PROTEIN"/>
    <property type="match status" value="1"/>
</dbReference>
<dbReference type="SUPFAM" id="SSF46955">
    <property type="entry name" value="Putative DNA-binding domain"/>
    <property type="match status" value="1"/>
</dbReference>
<organism evidence="5 6">
    <name type="scientific">Cereibacter ovatus</name>
    <dbReference type="NCBI Taxonomy" id="439529"/>
    <lineage>
        <taxon>Bacteria</taxon>
        <taxon>Pseudomonadati</taxon>
        <taxon>Pseudomonadota</taxon>
        <taxon>Alphaproteobacteria</taxon>
        <taxon>Rhodobacterales</taxon>
        <taxon>Paracoccaceae</taxon>
        <taxon>Cereibacter</taxon>
    </lineage>
</organism>
<dbReference type="AlphaFoldDB" id="A0A285CKM4"/>
<dbReference type="Gene3D" id="1.10.1660.10">
    <property type="match status" value="1"/>
</dbReference>
<dbReference type="OrthoDB" id="9810140at2"/>
<evidence type="ECO:0000256" key="3">
    <source>
        <dbReference type="SAM" id="MobiDB-lite"/>
    </source>
</evidence>
<keyword evidence="2" id="KW-0175">Coiled coil</keyword>
<feature type="coiled-coil region" evidence="2">
    <location>
        <begin position="273"/>
        <end position="300"/>
    </location>
</feature>
<dbReference type="Pfam" id="PF13411">
    <property type="entry name" value="MerR_1"/>
    <property type="match status" value="1"/>
</dbReference>
<accession>A0A285CKM4</accession>
<dbReference type="InterPro" id="IPR000551">
    <property type="entry name" value="MerR-type_HTH_dom"/>
</dbReference>
<dbReference type="SMART" id="SM00422">
    <property type="entry name" value="HTH_MERR"/>
    <property type="match status" value="1"/>
</dbReference>
<sequence length="303" mass="32380">MEKSAEAFRTISEVAEILDTPAHVLRFWESRFPQIRPVKRAGGRRYYRPADVALLAGIRRLLHDEGMTIRGVQKILREQGVRHVASLSGTDPGPDPDSFPDPGANPGEGDFQAGFTYEEVPEPPRGEVVPFTREAPRPPAPVMFDPPAALRPTHASASAPVATEPAATEPADGATPPPTDLPAALAASDPTTQVSGPATQGAAPMPAAAQARMAARDPTAESSGDLPPADMQTTDDHETRPAGLESPSVPESFDLDPVIWTPALLRALPHRSLAHRQEDLVALRELLRDLRDRLSAAGTELRG</sequence>
<dbReference type="GO" id="GO:0003700">
    <property type="term" value="F:DNA-binding transcription factor activity"/>
    <property type="evidence" value="ECO:0007669"/>
    <property type="project" value="InterPro"/>
</dbReference>
<feature type="compositionally biased region" description="Low complexity" evidence="3">
    <location>
        <begin position="155"/>
        <end position="174"/>
    </location>
</feature>
<keyword evidence="6" id="KW-1185">Reference proteome</keyword>
<evidence type="ECO:0000259" key="4">
    <source>
        <dbReference type="PROSITE" id="PS50937"/>
    </source>
</evidence>
<dbReference type="CDD" id="cd04765">
    <property type="entry name" value="HTH_MlrA-like_sg2"/>
    <property type="match status" value="1"/>
</dbReference>